<comment type="subcellular location">
    <subcellularLocation>
        <location evidence="1 8">Cell outer membrane</location>
        <topology evidence="1 8">Multi-pass membrane protein</topology>
    </subcellularLocation>
</comment>
<keyword evidence="4 8" id="KW-0812">Transmembrane</keyword>
<dbReference type="Pfam" id="PF00593">
    <property type="entry name" value="TonB_dep_Rec_b-barrel"/>
    <property type="match status" value="1"/>
</dbReference>
<evidence type="ECO:0000256" key="6">
    <source>
        <dbReference type="ARBA" id="ARBA00023136"/>
    </source>
</evidence>
<dbReference type="SUPFAM" id="SSF49464">
    <property type="entry name" value="Carboxypeptidase regulatory domain-like"/>
    <property type="match status" value="1"/>
</dbReference>
<dbReference type="InterPro" id="IPR012910">
    <property type="entry name" value="Plug_dom"/>
</dbReference>
<evidence type="ECO:0000256" key="9">
    <source>
        <dbReference type="RuleBase" id="RU003357"/>
    </source>
</evidence>
<dbReference type="Pfam" id="PF07715">
    <property type="entry name" value="Plug"/>
    <property type="match status" value="1"/>
</dbReference>
<gene>
    <name evidence="13" type="ORF">ACFQ4C_02980</name>
</gene>
<dbReference type="InterPro" id="IPR000531">
    <property type="entry name" value="Beta-barrel_TonB"/>
</dbReference>
<dbReference type="InterPro" id="IPR039426">
    <property type="entry name" value="TonB-dep_rcpt-like"/>
</dbReference>
<evidence type="ECO:0000256" key="1">
    <source>
        <dbReference type="ARBA" id="ARBA00004571"/>
    </source>
</evidence>
<dbReference type="PROSITE" id="PS52016">
    <property type="entry name" value="TONB_DEPENDENT_REC_3"/>
    <property type="match status" value="1"/>
</dbReference>
<reference evidence="14" key="1">
    <citation type="journal article" date="2019" name="Int. J. Syst. Evol. Microbiol.">
        <title>The Global Catalogue of Microorganisms (GCM) 10K type strain sequencing project: providing services to taxonomists for standard genome sequencing and annotation.</title>
        <authorList>
            <consortium name="The Broad Institute Genomics Platform"/>
            <consortium name="The Broad Institute Genome Sequencing Center for Infectious Disease"/>
            <person name="Wu L."/>
            <person name="Ma J."/>
        </authorList>
    </citation>
    <scope>NUCLEOTIDE SEQUENCE [LARGE SCALE GENOMIC DNA]</scope>
    <source>
        <strain evidence="14">CCUG 55608</strain>
    </source>
</reference>
<evidence type="ECO:0000259" key="12">
    <source>
        <dbReference type="Pfam" id="PF07715"/>
    </source>
</evidence>
<keyword evidence="3 8" id="KW-1134">Transmembrane beta strand</keyword>
<sequence length="1036" mass="112695">MPHLLLIRCLSLSVLLSVAYAQAHGTTPALRRMERVISGRVTGNDGPLPGASIVVKGTTVGTTTDTEGKYTLRAADKATTLVVSYIGYLPQEIAIGNRTTIDIVLQQDANTLSEMVVVGYGTQRKSDLTGSISSIKAADITQLPTQRVDQALQGRAAGVMVLNTDGAPGGNTTIRVRGMNSINGGNNALIVIDGLQGGNLNSLNPNDIENIEVLKDASATAIYGSQGANGVILITTKMGKKGKPMITYSYNIGVQNLRNKLDVMNAADFARTVNANIATQTGSGNIPVPMFTDAQIRDYEQTGGTDWQDVVYRTATLQNHQLSISGGTENLRYLVSGGYLDQQGILVNSSYKRFSLRANLNTDITKRVRFGLNWAGSKEAGNSPPFGDAGISFLGNAVNVAPRWAPTEPVYDANGNYSVHRPGYGASDTWNPLASAMEPYIDNNTIRNTLNGYLEFDLLKDLKLRITGGAIIQNLNNQRYYNLKTKEGVQYNGSGTVNTDLYTRYQNSNILTYDKTFGVHRLTATGVVEQQFQKSSGSGTQAKNFLVDQTGVFDLAGAGSVVNSSSASERVINSYLGRINYSYKDKYLLTASYRADGSSVFGKNNKWGYFPSASVAWNASEEEFIRNLNVISNLKVRASWGVTGNQAISPYGTLARISSGSNYPYNGNNTTDLGFYIASAANPDLKWESTTQTNLGLDVAVLRGRLTATVDYYHKTTKDLLLYRELPGYTGLANILSNIGSVENKGIELALGGDPLVGAFKWNTNFNVSANRNKVLDLGTATQISYKTTVGGYGVNKNFMYLAKGEPFGQMYGWQYEGVWKTGEAEQAARYGQLPGDPRYTDLNNDGVIDTKDIKAIGNAFPKFIFGWSNRMTYKAFELNFLIQGTKGNDIFNQGRIRLEGPGEGTSARLLDRWTPDNQDTDVPGFIDGLTRQQANLTNKVLIAGDQRLSRWVEDGSYIRLKTVTLSYNVPQALSEKVKLSRVRAYVSGTNLITLTTYSGYDPEVSSFNGNDAQIGVDFSNYPPARILTFGIDVSF</sequence>
<dbReference type="InterPro" id="IPR036942">
    <property type="entry name" value="Beta-barrel_TonB_sf"/>
</dbReference>
<comment type="similarity">
    <text evidence="8 9">Belongs to the TonB-dependent receptor family.</text>
</comment>
<proteinExistence type="inferred from homology"/>
<feature type="domain" description="TonB-dependent receptor-like beta-barrel" evidence="11">
    <location>
        <begin position="408"/>
        <end position="845"/>
    </location>
</feature>
<dbReference type="PROSITE" id="PS00018">
    <property type="entry name" value="EF_HAND_1"/>
    <property type="match status" value="1"/>
</dbReference>
<feature type="domain" description="TonB-dependent receptor plug" evidence="12">
    <location>
        <begin position="125"/>
        <end position="231"/>
    </location>
</feature>
<keyword evidence="6 8" id="KW-0472">Membrane</keyword>
<feature type="signal peptide" evidence="10">
    <location>
        <begin position="1"/>
        <end position="23"/>
    </location>
</feature>
<dbReference type="InterPro" id="IPR018247">
    <property type="entry name" value="EF_Hand_1_Ca_BS"/>
</dbReference>
<accession>A0ABW3Q1G6</accession>
<dbReference type="Proteomes" id="UP001597116">
    <property type="component" value="Unassembled WGS sequence"/>
</dbReference>
<dbReference type="InterPro" id="IPR023996">
    <property type="entry name" value="TonB-dep_OMP_SusC/RagA"/>
</dbReference>
<dbReference type="Gene3D" id="2.170.130.10">
    <property type="entry name" value="TonB-dependent receptor, plug domain"/>
    <property type="match status" value="1"/>
</dbReference>
<evidence type="ECO:0000256" key="3">
    <source>
        <dbReference type="ARBA" id="ARBA00022452"/>
    </source>
</evidence>
<evidence type="ECO:0000256" key="5">
    <source>
        <dbReference type="ARBA" id="ARBA00023077"/>
    </source>
</evidence>
<keyword evidence="2 8" id="KW-0813">Transport</keyword>
<evidence type="ECO:0000256" key="7">
    <source>
        <dbReference type="ARBA" id="ARBA00023237"/>
    </source>
</evidence>
<name>A0ABW3Q1G6_9BACT</name>
<dbReference type="InterPro" id="IPR008969">
    <property type="entry name" value="CarboxyPept-like_regulatory"/>
</dbReference>
<dbReference type="NCBIfam" id="TIGR04057">
    <property type="entry name" value="SusC_RagA_signa"/>
    <property type="match status" value="1"/>
</dbReference>
<evidence type="ECO:0000313" key="14">
    <source>
        <dbReference type="Proteomes" id="UP001597116"/>
    </source>
</evidence>
<feature type="chain" id="PRO_5045221808" evidence="10">
    <location>
        <begin position="24"/>
        <end position="1036"/>
    </location>
</feature>
<dbReference type="InterPro" id="IPR037066">
    <property type="entry name" value="Plug_dom_sf"/>
</dbReference>
<dbReference type="SUPFAM" id="SSF56935">
    <property type="entry name" value="Porins"/>
    <property type="match status" value="1"/>
</dbReference>
<evidence type="ECO:0000256" key="8">
    <source>
        <dbReference type="PROSITE-ProRule" id="PRU01360"/>
    </source>
</evidence>
<evidence type="ECO:0000259" key="11">
    <source>
        <dbReference type="Pfam" id="PF00593"/>
    </source>
</evidence>
<dbReference type="InterPro" id="IPR023997">
    <property type="entry name" value="TonB-dep_OMP_SusC/RagA_CS"/>
</dbReference>
<dbReference type="Pfam" id="PF13715">
    <property type="entry name" value="CarbopepD_reg_2"/>
    <property type="match status" value="1"/>
</dbReference>
<comment type="caution">
    <text evidence="13">The sequence shown here is derived from an EMBL/GenBank/DDBJ whole genome shotgun (WGS) entry which is preliminary data.</text>
</comment>
<evidence type="ECO:0000313" key="13">
    <source>
        <dbReference type="EMBL" id="MFD1140049.1"/>
    </source>
</evidence>
<protein>
    <submittedName>
        <fullName evidence="13">SusC/RagA family TonB-linked outer membrane protein</fullName>
    </submittedName>
</protein>
<evidence type="ECO:0000256" key="4">
    <source>
        <dbReference type="ARBA" id="ARBA00022692"/>
    </source>
</evidence>
<dbReference type="Gene3D" id="2.40.170.20">
    <property type="entry name" value="TonB-dependent receptor, beta-barrel domain"/>
    <property type="match status" value="1"/>
</dbReference>
<dbReference type="Gene3D" id="2.60.40.1120">
    <property type="entry name" value="Carboxypeptidase-like, regulatory domain"/>
    <property type="match status" value="1"/>
</dbReference>
<keyword evidence="10" id="KW-0732">Signal</keyword>
<keyword evidence="7 8" id="KW-0998">Cell outer membrane</keyword>
<evidence type="ECO:0000256" key="2">
    <source>
        <dbReference type="ARBA" id="ARBA00022448"/>
    </source>
</evidence>
<dbReference type="RefSeq" id="WP_265989979.1">
    <property type="nucleotide sequence ID" value="NZ_CP110973.1"/>
</dbReference>
<evidence type="ECO:0000256" key="10">
    <source>
        <dbReference type="SAM" id="SignalP"/>
    </source>
</evidence>
<dbReference type="EMBL" id="JBHTLP010000002">
    <property type="protein sequence ID" value="MFD1140049.1"/>
    <property type="molecule type" value="Genomic_DNA"/>
</dbReference>
<organism evidence="13 14">
    <name type="scientific">Larkinella insperata</name>
    <dbReference type="NCBI Taxonomy" id="332158"/>
    <lineage>
        <taxon>Bacteria</taxon>
        <taxon>Pseudomonadati</taxon>
        <taxon>Bacteroidota</taxon>
        <taxon>Cytophagia</taxon>
        <taxon>Cytophagales</taxon>
        <taxon>Spirosomataceae</taxon>
        <taxon>Larkinella</taxon>
    </lineage>
</organism>
<keyword evidence="14" id="KW-1185">Reference proteome</keyword>
<dbReference type="NCBIfam" id="TIGR04056">
    <property type="entry name" value="OMP_RagA_SusC"/>
    <property type="match status" value="1"/>
</dbReference>
<keyword evidence="5 9" id="KW-0798">TonB box</keyword>